<keyword evidence="2 5" id="KW-0547">Nucleotide-binding</keyword>
<feature type="binding site" evidence="5">
    <location>
        <begin position="11"/>
        <end position="16"/>
    </location>
    <ligand>
        <name>ATP</name>
        <dbReference type="ChEBI" id="CHEBI:30616"/>
    </ligand>
</feature>
<keyword evidence="3 5" id="KW-0067">ATP-binding</keyword>
<dbReference type="InterPro" id="IPR027417">
    <property type="entry name" value="P-loop_NTPase"/>
</dbReference>
<dbReference type="OrthoDB" id="9812943at2"/>
<protein>
    <recommendedName>
        <fullName evidence="5 6">Dephospho-CoA kinase</fullName>
        <ecNumber evidence="5 6">2.7.1.24</ecNumber>
    </recommendedName>
    <alternativeName>
        <fullName evidence="5">Dephosphocoenzyme A kinase</fullName>
    </alternativeName>
</protein>
<evidence type="ECO:0000256" key="6">
    <source>
        <dbReference type="NCBIfam" id="TIGR00152"/>
    </source>
</evidence>
<name>A0A1D7QBS7_9SPHI</name>
<dbReference type="GO" id="GO:0005524">
    <property type="term" value="F:ATP binding"/>
    <property type="evidence" value="ECO:0007669"/>
    <property type="project" value="UniProtKB-UniRule"/>
</dbReference>
<dbReference type="PANTHER" id="PTHR10695:SF46">
    <property type="entry name" value="BIFUNCTIONAL COENZYME A SYNTHASE-RELATED"/>
    <property type="match status" value="1"/>
</dbReference>
<accession>A0A1D7QBS7</accession>
<reference evidence="7 8" key="1">
    <citation type="submission" date="2016-08" db="EMBL/GenBank/DDBJ databases">
        <authorList>
            <person name="Seilhamer J.J."/>
        </authorList>
    </citation>
    <scope>NUCLEOTIDE SEQUENCE [LARGE SCALE GENOMIC DNA]</scope>
    <source>
        <strain evidence="7 8">DX4</strain>
    </source>
</reference>
<keyword evidence="4 5" id="KW-0173">Coenzyme A biosynthesis</keyword>
<dbReference type="GO" id="GO:0005737">
    <property type="term" value="C:cytoplasm"/>
    <property type="evidence" value="ECO:0007669"/>
    <property type="project" value="UniProtKB-SubCell"/>
</dbReference>
<dbReference type="EMBL" id="CP017141">
    <property type="protein sequence ID" value="AOM76131.1"/>
    <property type="molecule type" value="Genomic_DNA"/>
</dbReference>
<evidence type="ECO:0000256" key="5">
    <source>
        <dbReference type="HAMAP-Rule" id="MF_00376"/>
    </source>
</evidence>
<dbReference type="SUPFAM" id="SSF52540">
    <property type="entry name" value="P-loop containing nucleoside triphosphate hydrolases"/>
    <property type="match status" value="1"/>
</dbReference>
<keyword evidence="5" id="KW-0963">Cytoplasm</keyword>
<dbReference type="CDD" id="cd02022">
    <property type="entry name" value="DPCK"/>
    <property type="match status" value="1"/>
</dbReference>
<comment type="similarity">
    <text evidence="1 5">Belongs to the CoaE family.</text>
</comment>
<dbReference type="PANTHER" id="PTHR10695">
    <property type="entry name" value="DEPHOSPHO-COA KINASE-RELATED"/>
    <property type="match status" value="1"/>
</dbReference>
<dbReference type="PROSITE" id="PS51219">
    <property type="entry name" value="DPCK"/>
    <property type="match status" value="1"/>
</dbReference>
<dbReference type="EC" id="2.7.1.24" evidence="5 6"/>
<evidence type="ECO:0000256" key="4">
    <source>
        <dbReference type="ARBA" id="ARBA00022993"/>
    </source>
</evidence>
<gene>
    <name evidence="5" type="primary">coaE</name>
    <name evidence="7" type="ORF">BFS30_02485</name>
</gene>
<dbReference type="RefSeq" id="WP_069377827.1">
    <property type="nucleotide sequence ID" value="NZ_CP017141.1"/>
</dbReference>
<dbReference type="KEGG" id="psty:BFS30_02485"/>
<dbReference type="Proteomes" id="UP000094313">
    <property type="component" value="Chromosome"/>
</dbReference>
<evidence type="ECO:0000313" key="7">
    <source>
        <dbReference type="EMBL" id="AOM76131.1"/>
    </source>
</evidence>
<keyword evidence="5" id="KW-0808">Transferase</keyword>
<organism evidence="7 8">
    <name type="scientific">Pedobacter steynii</name>
    <dbReference type="NCBI Taxonomy" id="430522"/>
    <lineage>
        <taxon>Bacteria</taxon>
        <taxon>Pseudomonadati</taxon>
        <taxon>Bacteroidota</taxon>
        <taxon>Sphingobacteriia</taxon>
        <taxon>Sphingobacteriales</taxon>
        <taxon>Sphingobacteriaceae</taxon>
        <taxon>Pedobacter</taxon>
    </lineage>
</organism>
<evidence type="ECO:0000256" key="3">
    <source>
        <dbReference type="ARBA" id="ARBA00022840"/>
    </source>
</evidence>
<dbReference type="GO" id="GO:0004140">
    <property type="term" value="F:dephospho-CoA kinase activity"/>
    <property type="evidence" value="ECO:0007669"/>
    <property type="project" value="UniProtKB-UniRule"/>
</dbReference>
<comment type="subcellular location">
    <subcellularLocation>
        <location evidence="5">Cytoplasm</location>
    </subcellularLocation>
</comment>
<proteinExistence type="inferred from homology"/>
<sequence length="198" mass="22128">MLKIGITGGIGSGKTTVCKVFETLGIPVFYADTVAKQIMVTDPILVKGVKEAFGAESYAADGTLNNKHIAAIVFNQAEELARLNELVHPAVFRAFDHWLKDIPENVPYVLKEAALLFESGSYQMCDQNVLVVAPLEVRLQRVMQRDGVTEEQVRARMDKQLSDEEKTKMADMVVRNNETDSLIVQVMELHHQFLNILP</sequence>
<dbReference type="Pfam" id="PF01121">
    <property type="entry name" value="CoaE"/>
    <property type="match status" value="1"/>
</dbReference>
<dbReference type="GO" id="GO:0015937">
    <property type="term" value="P:coenzyme A biosynthetic process"/>
    <property type="evidence" value="ECO:0007669"/>
    <property type="project" value="UniProtKB-UniRule"/>
</dbReference>
<dbReference type="UniPathway" id="UPA00241">
    <property type="reaction ID" value="UER00356"/>
</dbReference>
<keyword evidence="8" id="KW-1185">Reference proteome</keyword>
<dbReference type="Gene3D" id="3.40.50.300">
    <property type="entry name" value="P-loop containing nucleotide triphosphate hydrolases"/>
    <property type="match status" value="1"/>
</dbReference>
<evidence type="ECO:0000256" key="1">
    <source>
        <dbReference type="ARBA" id="ARBA00009018"/>
    </source>
</evidence>
<dbReference type="InterPro" id="IPR001977">
    <property type="entry name" value="Depp_CoAkinase"/>
</dbReference>
<dbReference type="AlphaFoldDB" id="A0A1D7QBS7"/>
<keyword evidence="5 7" id="KW-0418">Kinase</keyword>
<comment type="function">
    <text evidence="5">Catalyzes the phosphorylation of the 3'-hydroxyl group of dephosphocoenzyme A to form coenzyme A.</text>
</comment>
<evidence type="ECO:0000313" key="8">
    <source>
        <dbReference type="Proteomes" id="UP000094313"/>
    </source>
</evidence>
<dbReference type="NCBIfam" id="TIGR00152">
    <property type="entry name" value="dephospho-CoA kinase"/>
    <property type="match status" value="1"/>
</dbReference>
<comment type="catalytic activity">
    <reaction evidence="5">
        <text>3'-dephospho-CoA + ATP = ADP + CoA + H(+)</text>
        <dbReference type="Rhea" id="RHEA:18245"/>
        <dbReference type="ChEBI" id="CHEBI:15378"/>
        <dbReference type="ChEBI" id="CHEBI:30616"/>
        <dbReference type="ChEBI" id="CHEBI:57287"/>
        <dbReference type="ChEBI" id="CHEBI:57328"/>
        <dbReference type="ChEBI" id="CHEBI:456216"/>
        <dbReference type="EC" id="2.7.1.24"/>
    </reaction>
</comment>
<comment type="pathway">
    <text evidence="5">Cofactor biosynthesis; coenzyme A biosynthesis; CoA from (R)-pantothenate: step 5/5.</text>
</comment>
<dbReference type="HAMAP" id="MF_00376">
    <property type="entry name" value="Dephospho_CoA_kinase"/>
    <property type="match status" value="1"/>
</dbReference>
<evidence type="ECO:0000256" key="2">
    <source>
        <dbReference type="ARBA" id="ARBA00022741"/>
    </source>
</evidence>